<dbReference type="InterPro" id="IPR036390">
    <property type="entry name" value="WH_DNA-bd_sf"/>
</dbReference>
<dbReference type="OrthoDB" id="3396933at2"/>
<dbReference type="AlphaFoldDB" id="A0A8J3AAY7"/>
<keyword evidence="2" id="KW-0238">DNA-binding</keyword>
<feature type="domain" description="HTH asnC-type" evidence="4">
    <location>
        <begin position="5"/>
        <end position="66"/>
    </location>
</feature>
<dbReference type="InterPro" id="IPR011008">
    <property type="entry name" value="Dimeric_a/b-barrel"/>
</dbReference>
<dbReference type="GO" id="GO:0043565">
    <property type="term" value="F:sequence-specific DNA binding"/>
    <property type="evidence" value="ECO:0007669"/>
    <property type="project" value="InterPro"/>
</dbReference>
<dbReference type="CDD" id="cd00090">
    <property type="entry name" value="HTH_ARSR"/>
    <property type="match status" value="1"/>
</dbReference>
<dbReference type="Gene3D" id="3.30.70.920">
    <property type="match status" value="1"/>
</dbReference>
<proteinExistence type="predicted"/>
<dbReference type="GO" id="GO:0043200">
    <property type="term" value="P:response to amino acid"/>
    <property type="evidence" value="ECO:0007669"/>
    <property type="project" value="TreeGrafter"/>
</dbReference>
<dbReference type="PRINTS" id="PR00033">
    <property type="entry name" value="HTHASNC"/>
</dbReference>
<dbReference type="InterPro" id="IPR000485">
    <property type="entry name" value="AsnC-type_HTH_dom"/>
</dbReference>
<keyword evidence="3" id="KW-0804">Transcription</keyword>
<organism evidence="5 6">
    <name type="scientific">Egicoccus halophilus</name>
    <dbReference type="NCBI Taxonomy" id="1670830"/>
    <lineage>
        <taxon>Bacteria</taxon>
        <taxon>Bacillati</taxon>
        <taxon>Actinomycetota</taxon>
        <taxon>Nitriliruptoria</taxon>
        <taxon>Egicoccales</taxon>
        <taxon>Egicoccaceae</taxon>
        <taxon>Egicoccus</taxon>
    </lineage>
</organism>
<dbReference type="SUPFAM" id="SSF46785">
    <property type="entry name" value="Winged helix' DNA-binding domain"/>
    <property type="match status" value="1"/>
</dbReference>
<dbReference type="Gene3D" id="1.10.10.10">
    <property type="entry name" value="Winged helix-like DNA-binding domain superfamily/Winged helix DNA-binding domain"/>
    <property type="match status" value="1"/>
</dbReference>
<evidence type="ECO:0000256" key="1">
    <source>
        <dbReference type="ARBA" id="ARBA00023015"/>
    </source>
</evidence>
<dbReference type="InterPro" id="IPR019888">
    <property type="entry name" value="Tscrpt_reg_AsnC-like"/>
</dbReference>
<protein>
    <submittedName>
        <fullName evidence="5">ArsR family transcriptional regulator</fullName>
    </submittedName>
</protein>
<dbReference type="Pfam" id="PF01037">
    <property type="entry name" value="AsnC_trans_reg"/>
    <property type="match status" value="1"/>
</dbReference>
<reference evidence="5" key="1">
    <citation type="journal article" date="2014" name="Int. J. Syst. Evol. Microbiol.">
        <title>Complete genome sequence of Corynebacterium casei LMG S-19264T (=DSM 44701T), isolated from a smear-ripened cheese.</title>
        <authorList>
            <consortium name="US DOE Joint Genome Institute (JGI-PGF)"/>
            <person name="Walter F."/>
            <person name="Albersmeier A."/>
            <person name="Kalinowski J."/>
            <person name="Ruckert C."/>
        </authorList>
    </citation>
    <scope>NUCLEOTIDE SEQUENCE</scope>
    <source>
        <strain evidence="5">CGMCC 1.14988</strain>
    </source>
</reference>
<dbReference type="PROSITE" id="PS50956">
    <property type="entry name" value="HTH_ASNC_2"/>
    <property type="match status" value="1"/>
</dbReference>
<reference evidence="5" key="2">
    <citation type="submission" date="2020-09" db="EMBL/GenBank/DDBJ databases">
        <authorList>
            <person name="Sun Q."/>
            <person name="Zhou Y."/>
        </authorList>
    </citation>
    <scope>NUCLEOTIDE SEQUENCE</scope>
    <source>
        <strain evidence="5">CGMCC 1.14988</strain>
    </source>
</reference>
<dbReference type="Pfam" id="PF13412">
    <property type="entry name" value="HTH_24"/>
    <property type="match status" value="1"/>
</dbReference>
<dbReference type="GO" id="GO:0005829">
    <property type="term" value="C:cytosol"/>
    <property type="evidence" value="ECO:0007669"/>
    <property type="project" value="TreeGrafter"/>
</dbReference>
<evidence type="ECO:0000256" key="3">
    <source>
        <dbReference type="ARBA" id="ARBA00023163"/>
    </source>
</evidence>
<dbReference type="InterPro" id="IPR036388">
    <property type="entry name" value="WH-like_DNA-bd_sf"/>
</dbReference>
<dbReference type="PANTHER" id="PTHR30154">
    <property type="entry name" value="LEUCINE-RESPONSIVE REGULATORY PROTEIN"/>
    <property type="match status" value="1"/>
</dbReference>
<keyword evidence="1" id="KW-0805">Transcription regulation</keyword>
<sequence length="156" mass="16995">MSLPVDDADIELLALLRDDGRASVTALAERLQLSRSAVHQRLERLREAGVLRGFAPVVDSRRLGLGVAAVVLLSAGPGATLPWQTVREGVQALPHVEYAALMTGETDVLLLVRVADFEQLRGFLLEEIRRLTGARSTLTSLILDEVVHRPFLLPGD</sequence>
<dbReference type="InterPro" id="IPR011991">
    <property type="entry name" value="ArsR-like_HTH"/>
</dbReference>
<dbReference type="Proteomes" id="UP000650511">
    <property type="component" value="Unassembled WGS sequence"/>
</dbReference>
<dbReference type="InterPro" id="IPR019887">
    <property type="entry name" value="Tscrpt_reg_AsnC/Lrp_C"/>
</dbReference>
<accession>A0A8J3AAY7</accession>
<dbReference type="RefSeq" id="WP_130650322.1">
    <property type="nucleotide sequence ID" value="NZ_BMHA01000014.1"/>
</dbReference>
<name>A0A8J3AAY7_9ACTN</name>
<dbReference type="EMBL" id="BMHA01000014">
    <property type="protein sequence ID" value="GGI09327.1"/>
    <property type="molecule type" value="Genomic_DNA"/>
</dbReference>
<gene>
    <name evidence="5" type="ORF">GCM10011354_33530</name>
</gene>
<evidence type="ECO:0000259" key="4">
    <source>
        <dbReference type="PROSITE" id="PS50956"/>
    </source>
</evidence>
<evidence type="ECO:0000313" key="6">
    <source>
        <dbReference type="Proteomes" id="UP000650511"/>
    </source>
</evidence>
<dbReference type="SMART" id="SM00344">
    <property type="entry name" value="HTH_ASNC"/>
    <property type="match status" value="1"/>
</dbReference>
<comment type="caution">
    <text evidence="5">The sequence shown here is derived from an EMBL/GenBank/DDBJ whole genome shotgun (WGS) entry which is preliminary data.</text>
</comment>
<evidence type="ECO:0000256" key="2">
    <source>
        <dbReference type="ARBA" id="ARBA00023125"/>
    </source>
</evidence>
<dbReference type="SUPFAM" id="SSF54909">
    <property type="entry name" value="Dimeric alpha+beta barrel"/>
    <property type="match status" value="1"/>
</dbReference>
<dbReference type="PANTHER" id="PTHR30154:SF34">
    <property type="entry name" value="TRANSCRIPTIONAL REGULATOR AZLB"/>
    <property type="match status" value="1"/>
</dbReference>
<keyword evidence="6" id="KW-1185">Reference proteome</keyword>
<evidence type="ECO:0000313" key="5">
    <source>
        <dbReference type="EMBL" id="GGI09327.1"/>
    </source>
</evidence>